<evidence type="ECO:0000313" key="2">
    <source>
        <dbReference type="Proteomes" id="UP000518300"/>
    </source>
</evidence>
<proteinExistence type="predicted"/>
<comment type="caution">
    <text evidence="1">The sequence shown here is derived from an EMBL/GenBank/DDBJ whole genome shotgun (WGS) entry which is preliminary data.</text>
</comment>
<protein>
    <submittedName>
        <fullName evidence="1">Uncharacterized protein</fullName>
    </submittedName>
</protein>
<gene>
    <name evidence="1" type="ORF">HG543_16095</name>
</gene>
<sequence length="127" mass="13220">MPTVSVPKPTDVKPSPQTTESLAASIVNQTSADLVLVKSASALPWIQPPPQVIQAGKIGQFNSPGDFSNAANGYVVYQGANGATFSLEWAIPSVGKNSITWQAEGGLSAQESGSLDGWNVSATWFIS</sequence>
<dbReference type="EMBL" id="JABBJJ010000065">
    <property type="protein sequence ID" value="NMO16363.1"/>
    <property type="molecule type" value="Genomic_DNA"/>
</dbReference>
<dbReference type="Gene3D" id="2.60.270.50">
    <property type="match status" value="1"/>
</dbReference>
<name>A0A848LG81_9BACT</name>
<dbReference type="Proteomes" id="UP000518300">
    <property type="component" value="Unassembled WGS sequence"/>
</dbReference>
<organism evidence="1 2">
    <name type="scientific">Pyxidicoccus fallax</name>
    <dbReference type="NCBI Taxonomy" id="394095"/>
    <lineage>
        <taxon>Bacteria</taxon>
        <taxon>Pseudomonadati</taxon>
        <taxon>Myxococcota</taxon>
        <taxon>Myxococcia</taxon>
        <taxon>Myxococcales</taxon>
        <taxon>Cystobacterineae</taxon>
        <taxon>Myxococcaceae</taxon>
        <taxon>Pyxidicoccus</taxon>
    </lineage>
</organism>
<dbReference type="RefSeq" id="WP_169345651.1">
    <property type="nucleotide sequence ID" value="NZ_JABBJJ010000065.1"/>
</dbReference>
<dbReference type="AlphaFoldDB" id="A0A848LG81"/>
<evidence type="ECO:0000313" key="1">
    <source>
        <dbReference type="EMBL" id="NMO16363.1"/>
    </source>
</evidence>
<accession>A0A848LG81</accession>
<reference evidence="1 2" key="1">
    <citation type="submission" date="2020-04" db="EMBL/GenBank/DDBJ databases">
        <title>Draft genome of Pyxidicoccus fallax type strain.</title>
        <authorList>
            <person name="Whitworth D.E."/>
        </authorList>
    </citation>
    <scope>NUCLEOTIDE SEQUENCE [LARGE SCALE GENOMIC DNA]</scope>
    <source>
        <strain evidence="1 2">DSM 14698</strain>
    </source>
</reference>
<keyword evidence="2" id="KW-1185">Reference proteome</keyword>